<dbReference type="PANTHER" id="PTHR24345">
    <property type="entry name" value="SERINE/THREONINE-PROTEIN KINASE PLK"/>
    <property type="match status" value="1"/>
</dbReference>
<evidence type="ECO:0000313" key="8">
    <source>
        <dbReference type="Proteomes" id="UP001146120"/>
    </source>
</evidence>
<protein>
    <recommendedName>
        <fullName evidence="6">Protein kinase domain-containing protein</fullName>
    </recommendedName>
</protein>
<sequence length="598" mass="65742">MCLGHYQVIRALTPTAFGNILLCSSDMDACTSAASIHTDPPASQVVIKQISLHCARVLSAQLHNLPPTDQLQRQQADDPLQELRIVRILRHFGGHPNVVAHYNEHVVGSTVYLVLQHCADGDLHQFLQARRMSYLCERDAIAAVTQITAGLAFLHQCAIAHRDVSLENILLHEGVWKLAVHALPASPTASAVCTLSCRVGKPFYMAPEVVKAVGTYDPFAADMWSLGIVLFILLTGSPLVSIASEHDDSFKAFAHFGVQVVVSKWGMAQRMSSSTVQLIACFPPSSSLNPRMCLDQYEVVRVLTPTAFGNILLCSRNHARSSAKASSDPPNQLVIKQIFLRKARTFLDLQRVLPSSDQNELHQPDDPQQELRIGRVLRQAGGHPNVVAHYHEQVVRSTSYLFLQHCADGDLHRYLEARSAPFLCERDAIKALAQVAAGLTFLHGCGVAHRDVSLENILLHEGVWKIADFGLAVFAPPTAYAGCKLVCRVGKPFYMAPEVVKAVGTYDPFAADMWSLGIVLFILLTGSPLVSIASAQDDSFRAFLHFGVHSVVSKWGMAHRISDPTLQLVQDLLQLDPTKRPSSVHVLERLRSHECFLA</sequence>
<dbReference type="SUPFAM" id="SSF56112">
    <property type="entry name" value="Protein kinase-like (PK-like)"/>
    <property type="match status" value="2"/>
</dbReference>
<dbReference type="Pfam" id="PF00069">
    <property type="entry name" value="Pkinase"/>
    <property type="match status" value="2"/>
</dbReference>
<evidence type="ECO:0000256" key="1">
    <source>
        <dbReference type="ARBA" id="ARBA00022527"/>
    </source>
</evidence>
<reference evidence="7" key="1">
    <citation type="submission" date="2022-11" db="EMBL/GenBank/DDBJ databases">
        <authorList>
            <person name="Morgan W.R."/>
            <person name="Tartar A."/>
        </authorList>
    </citation>
    <scope>NUCLEOTIDE SEQUENCE</scope>
    <source>
        <strain evidence="7">ARSEF 373</strain>
    </source>
</reference>
<dbReference type="AlphaFoldDB" id="A0AAV2ZD79"/>
<dbReference type="GO" id="GO:0004674">
    <property type="term" value="F:protein serine/threonine kinase activity"/>
    <property type="evidence" value="ECO:0007669"/>
    <property type="project" value="UniProtKB-KW"/>
</dbReference>
<accession>A0AAV2ZD79</accession>
<keyword evidence="3" id="KW-0547">Nucleotide-binding</keyword>
<gene>
    <name evidence="7" type="ORF">N0F65_010607</name>
</gene>
<dbReference type="InterPro" id="IPR000719">
    <property type="entry name" value="Prot_kinase_dom"/>
</dbReference>
<dbReference type="Gene3D" id="1.10.510.10">
    <property type="entry name" value="Transferase(Phosphotransferase) domain 1"/>
    <property type="match status" value="2"/>
</dbReference>
<evidence type="ECO:0000256" key="4">
    <source>
        <dbReference type="ARBA" id="ARBA00022777"/>
    </source>
</evidence>
<dbReference type="GO" id="GO:0005634">
    <property type="term" value="C:nucleus"/>
    <property type="evidence" value="ECO:0007669"/>
    <property type="project" value="TreeGrafter"/>
</dbReference>
<keyword evidence="2" id="KW-0808">Transferase</keyword>
<reference evidence="7" key="2">
    <citation type="journal article" date="2023" name="Microbiol Resour">
        <title>Decontamination and Annotation of the Draft Genome Sequence of the Oomycete Lagenidium giganteum ARSEF 373.</title>
        <authorList>
            <person name="Morgan W.R."/>
            <person name="Tartar A."/>
        </authorList>
    </citation>
    <scope>NUCLEOTIDE SEQUENCE</scope>
    <source>
        <strain evidence="7">ARSEF 373</strain>
    </source>
</reference>
<evidence type="ECO:0000256" key="5">
    <source>
        <dbReference type="ARBA" id="ARBA00022840"/>
    </source>
</evidence>
<evidence type="ECO:0000313" key="7">
    <source>
        <dbReference type="EMBL" id="DBA03954.1"/>
    </source>
</evidence>
<evidence type="ECO:0000256" key="3">
    <source>
        <dbReference type="ARBA" id="ARBA00022741"/>
    </source>
</evidence>
<keyword evidence="8" id="KW-1185">Reference proteome</keyword>
<dbReference type="InterPro" id="IPR011009">
    <property type="entry name" value="Kinase-like_dom_sf"/>
</dbReference>
<organism evidence="7 8">
    <name type="scientific">Lagenidium giganteum</name>
    <dbReference type="NCBI Taxonomy" id="4803"/>
    <lineage>
        <taxon>Eukaryota</taxon>
        <taxon>Sar</taxon>
        <taxon>Stramenopiles</taxon>
        <taxon>Oomycota</taxon>
        <taxon>Peronosporomycetes</taxon>
        <taxon>Pythiales</taxon>
        <taxon>Pythiaceae</taxon>
    </lineage>
</organism>
<feature type="domain" description="Protein kinase" evidence="6">
    <location>
        <begin position="297"/>
        <end position="596"/>
    </location>
</feature>
<name>A0AAV2ZD79_9STRA</name>
<dbReference type="Proteomes" id="UP001146120">
    <property type="component" value="Unassembled WGS sequence"/>
</dbReference>
<dbReference type="EMBL" id="DAKRPA010000013">
    <property type="protein sequence ID" value="DBA03954.1"/>
    <property type="molecule type" value="Genomic_DNA"/>
</dbReference>
<proteinExistence type="predicted"/>
<dbReference type="PROSITE" id="PS50011">
    <property type="entry name" value="PROTEIN_KINASE_DOM"/>
    <property type="match status" value="2"/>
</dbReference>
<dbReference type="GO" id="GO:0005524">
    <property type="term" value="F:ATP binding"/>
    <property type="evidence" value="ECO:0007669"/>
    <property type="project" value="UniProtKB-KW"/>
</dbReference>
<feature type="domain" description="Protein kinase" evidence="6">
    <location>
        <begin position="6"/>
        <end position="300"/>
    </location>
</feature>
<keyword evidence="4" id="KW-0418">Kinase</keyword>
<dbReference type="PANTHER" id="PTHR24345:SF91">
    <property type="entry name" value="SERINE_THREONINE-PROTEIN KINASE PLK4"/>
    <property type="match status" value="1"/>
</dbReference>
<evidence type="ECO:0000256" key="2">
    <source>
        <dbReference type="ARBA" id="ARBA00022679"/>
    </source>
</evidence>
<comment type="caution">
    <text evidence="7">The sequence shown here is derived from an EMBL/GenBank/DDBJ whole genome shotgun (WGS) entry which is preliminary data.</text>
</comment>
<evidence type="ECO:0000259" key="6">
    <source>
        <dbReference type="PROSITE" id="PS50011"/>
    </source>
</evidence>
<keyword evidence="1" id="KW-0723">Serine/threonine-protein kinase</keyword>
<keyword evidence="5" id="KW-0067">ATP-binding</keyword>